<dbReference type="AlphaFoldDB" id="A0A1G6CWX0"/>
<dbReference type="Proteomes" id="UP000198771">
    <property type="component" value="Unassembled WGS sequence"/>
</dbReference>
<keyword evidence="3" id="KW-1185">Reference proteome</keyword>
<dbReference type="EMBL" id="FMXO01000009">
    <property type="protein sequence ID" value="SDB37300.1"/>
    <property type="molecule type" value="Genomic_DNA"/>
</dbReference>
<organism evidence="2 3">
    <name type="scientific">Desulfonatronum thiosulfatophilum</name>
    <dbReference type="NCBI Taxonomy" id="617002"/>
    <lineage>
        <taxon>Bacteria</taxon>
        <taxon>Pseudomonadati</taxon>
        <taxon>Thermodesulfobacteriota</taxon>
        <taxon>Desulfovibrionia</taxon>
        <taxon>Desulfovibrionales</taxon>
        <taxon>Desulfonatronaceae</taxon>
        <taxon>Desulfonatronum</taxon>
    </lineage>
</organism>
<gene>
    <name evidence="2" type="ORF">SAMN05660653_01785</name>
</gene>
<feature type="region of interest" description="Disordered" evidence="1">
    <location>
        <begin position="1"/>
        <end position="43"/>
    </location>
</feature>
<evidence type="ECO:0000313" key="3">
    <source>
        <dbReference type="Proteomes" id="UP000198771"/>
    </source>
</evidence>
<evidence type="ECO:0000313" key="2">
    <source>
        <dbReference type="EMBL" id="SDB37300.1"/>
    </source>
</evidence>
<name>A0A1G6CWX0_9BACT</name>
<accession>A0A1G6CWX0</accession>
<protein>
    <submittedName>
        <fullName evidence="2">Uncharacterized protein</fullName>
    </submittedName>
</protein>
<evidence type="ECO:0000256" key="1">
    <source>
        <dbReference type="SAM" id="MobiDB-lite"/>
    </source>
</evidence>
<proteinExistence type="predicted"/>
<sequence length="43" mass="4436">MGNQARFPVGMNGGKESSLPGIRKGGECPPVKGNTELPRAALL</sequence>
<reference evidence="2 3" key="1">
    <citation type="submission" date="2016-10" db="EMBL/GenBank/DDBJ databases">
        <authorList>
            <person name="de Groot N.N."/>
        </authorList>
    </citation>
    <scope>NUCLEOTIDE SEQUENCE [LARGE SCALE GENOMIC DNA]</scope>
    <source>
        <strain evidence="2 3">ASO4-2</strain>
    </source>
</reference>